<evidence type="ECO:0000256" key="8">
    <source>
        <dbReference type="SAM" id="Phobius"/>
    </source>
</evidence>
<feature type="transmembrane region" description="Helical" evidence="8">
    <location>
        <begin position="147"/>
        <end position="165"/>
    </location>
</feature>
<evidence type="ECO:0000313" key="10">
    <source>
        <dbReference type="EMBL" id="MFC4613080.1"/>
    </source>
</evidence>
<evidence type="ECO:0000256" key="2">
    <source>
        <dbReference type="ARBA" id="ARBA00022475"/>
    </source>
</evidence>
<keyword evidence="4" id="KW-0547">Nucleotide-binding</keyword>
<keyword evidence="3 8" id="KW-0812">Transmembrane</keyword>
<gene>
    <name evidence="10" type="ORF">ACFO9E_35920</name>
</gene>
<reference evidence="11" key="1">
    <citation type="journal article" date="2019" name="Int. J. Syst. Evol. Microbiol.">
        <title>The Global Catalogue of Microorganisms (GCM) 10K type strain sequencing project: providing services to taxonomists for standard genome sequencing and annotation.</title>
        <authorList>
            <consortium name="The Broad Institute Genomics Platform"/>
            <consortium name="The Broad Institute Genome Sequencing Center for Infectious Disease"/>
            <person name="Wu L."/>
            <person name="Ma J."/>
        </authorList>
    </citation>
    <scope>NUCLEOTIDE SEQUENCE [LARGE SCALE GENOMIC DNA]</scope>
    <source>
        <strain evidence="11">CGMCC 4.7139</strain>
    </source>
</reference>
<evidence type="ECO:0000256" key="3">
    <source>
        <dbReference type="ARBA" id="ARBA00022692"/>
    </source>
</evidence>
<proteinExistence type="predicted"/>
<keyword evidence="2" id="KW-1003">Cell membrane</keyword>
<comment type="subcellular location">
    <subcellularLocation>
        <location evidence="1">Cell membrane</location>
    </subcellularLocation>
</comment>
<keyword evidence="5 8" id="KW-1133">Transmembrane helix</keyword>
<organism evidence="10 11">
    <name type="scientific">Streptomyces maoxianensis</name>
    <dbReference type="NCBI Taxonomy" id="1459942"/>
    <lineage>
        <taxon>Bacteria</taxon>
        <taxon>Bacillati</taxon>
        <taxon>Actinomycetota</taxon>
        <taxon>Actinomycetes</taxon>
        <taxon>Kitasatosporales</taxon>
        <taxon>Streptomycetaceae</taxon>
        <taxon>Streptomyces</taxon>
    </lineage>
</organism>
<evidence type="ECO:0000313" key="11">
    <source>
        <dbReference type="Proteomes" id="UP001595993"/>
    </source>
</evidence>
<protein>
    <submittedName>
        <fullName evidence="10">Pycsar system effector family protein</fullName>
    </submittedName>
</protein>
<evidence type="ECO:0000256" key="6">
    <source>
        <dbReference type="ARBA" id="ARBA00023118"/>
    </source>
</evidence>
<accession>A0ABV9GFQ0</accession>
<feature type="domain" description="Pycsar effector protein" evidence="9">
    <location>
        <begin position="10"/>
        <end position="163"/>
    </location>
</feature>
<evidence type="ECO:0000256" key="7">
    <source>
        <dbReference type="ARBA" id="ARBA00023136"/>
    </source>
</evidence>
<sequence length="166" mass="18053">MNGSNEAVETAWRVHTEIGSWTSRVDAKASFALTLESAAAAGIIALSGDNHVFAHLYGWGARSLLWLGTALILAGGIFAMLVVVPRLRVSKVQAEASDNFIYFGHLMHREANELTTALKQADVLPVLSRQLIVMSQIAWRKHRHVQLSFLLFGLGAALVFLAGIFA</sequence>
<keyword evidence="11" id="KW-1185">Reference proteome</keyword>
<dbReference type="RefSeq" id="WP_381203665.1">
    <property type="nucleotide sequence ID" value="NZ_JBHSFE010000053.1"/>
</dbReference>
<evidence type="ECO:0000256" key="1">
    <source>
        <dbReference type="ARBA" id="ARBA00004236"/>
    </source>
</evidence>
<dbReference type="Proteomes" id="UP001595993">
    <property type="component" value="Unassembled WGS sequence"/>
</dbReference>
<evidence type="ECO:0000256" key="4">
    <source>
        <dbReference type="ARBA" id="ARBA00022741"/>
    </source>
</evidence>
<feature type="transmembrane region" description="Helical" evidence="8">
    <location>
        <begin position="64"/>
        <end position="84"/>
    </location>
</feature>
<keyword evidence="6" id="KW-0051">Antiviral defense</keyword>
<dbReference type="Pfam" id="PF18967">
    <property type="entry name" value="PycTM"/>
    <property type="match status" value="1"/>
</dbReference>
<evidence type="ECO:0000256" key="5">
    <source>
        <dbReference type="ARBA" id="ARBA00022989"/>
    </source>
</evidence>
<comment type="caution">
    <text evidence="10">The sequence shown here is derived from an EMBL/GenBank/DDBJ whole genome shotgun (WGS) entry which is preliminary data.</text>
</comment>
<dbReference type="InterPro" id="IPR043760">
    <property type="entry name" value="PycTM_dom"/>
</dbReference>
<evidence type="ECO:0000259" key="9">
    <source>
        <dbReference type="Pfam" id="PF18967"/>
    </source>
</evidence>
<keyword evidence="7 8" id="KW-0472">Membrane</keyword>
<name>A0ABV9GFQ0_9ACTN</name>
<dbReference type="EMBL" id="JBHSFE010000053">
    <property type="protein sequence ID" value="MFC4613080.1"/>
    <property type="molecule type" value="Genomic_DNA"/>
</dbReference>